<evidence type="ECO:0000256" key="8">
    <source>
        <dbReference type="ARBA" id="ARBA00023004"/>
    </source>
</evidence>
<protein>
    <recommendedName>
        <fullName evidence="12 15">Ferrous iron transport protein B</fullName>
    </recommendedName>
</protein>
<comment type="function">
    <text evidence="15">Probable transporter of a GTP-driven Fe(2+) uptake system.</text>
</comment>
<keyword evidence="9" id="KW-0406">Ion transport</keyword>
<evidence type="ECO:0000313" key="18">
    <source>
        <dbReference type="Proteomes" id="UP000182360"/>
    </source>
</evidence>
<feature type="transmembrane region" description="Helical" evidence="15">
    <location>
        <begin position="296"/>
        <end position="326"/>
    </location>
</feature>
<evidence type="ECO:0000256" key="13">
    <source>
        <dbReference type="PIRSR" id="PIRSR603373-1"/>
    </source>
</evidence>
<keyword evidence="14" id="KW-0479">Metal-binding</keyword>
<evidence type="ECO:0000256" key="11">
    <source>
        <dbReference type="ARBA" id="ARBA00023136"/>
    </source>
</evidence>
<comment type="subcellular location">
    <subcellularLocation>
        <location evidence="15">Cell inner membrane</location>
        <topology evidence="15">Multi-pass membrane protein</topology>
    </subcellularLocation>
    <subcellularLocation>
        <location evidence="1">Cell membrane</location>
        <topology evidence="1">Multi-pass membrane protein</topology>
    </subcellularLocation>
</comment>
<feature type="transmembrane region" description="Helical" evidence="15">
    <location>
        <begin position="363"/>
        <end position="381"/>
    </location>
</feature>
<feature type="transmembrane region" description="Helical" evidence="15">
    <location>
        <begin position="332"/>
        <end position="351"/>
    </location>
</feature>
<accession>A0A1H9FM03</accession>
<dbReference type="STRING" id="163.SAMN04487775_111102"/>
<dbReference type="GO" id="GO:0046872">
    <property type="term" value="F:metal ion binding"/>
    <property type="evidence" value="ECO:0007669"/>
    <property type="project" value="UniProtKB-KW"/>
</dbReference>
<keyword evidence="8 15" id="KW-0408">Iron</keyword>
<keyword evidence="18" id="KW-1185">Reference proteome</keyword>
<keyword evidence="4 15" id="KW-0410">Iron transport</keyword>
<sequence>MTDKNETVIALLGQPNSGKSTLFNALTGLKQHVGNWPGKTVEKKEGNFEYKGTKYLVADLPGTYSLSANSDEEIITRDYIAGGKADVVCILADSSQLQRSLYMLADYAGIKVPAFLILNMSDVAAEQGKQIDFAAISKKLGIPVVLFSAQDKKNYDGFYAALETAIRKKTILDSTALETKYNSIEAYKEIKPLVPENVILGYSSVWLAAKVVEGDLPVTAKIKAALEGEKKKQFDEEVAKNLLNSKETNKGVLLTGEAKFAWIDELLEGSVASKTQTRKLGKFDRMITHRVWGKPVVILTVLFGLIASFIPALPFMGVGSAIGALINPVTNGLTAIGCPAFIIAIICDVVINSLSFIFKMLGFVFGVTLVFGLLEEVGVMARISYVFDNTMAKLGLQGKSVMPFLVSFGCTMGGAAGARVIDNWGQKVLTIALAWAVPCGAAWAVVPMLSTVWFGGAAPLIIVAILAVMILHMWVTSKVFGRKLVKKEDRCGMIMELPPYHKPKWGALFRYVLGRTKDTFFRVLKIILLVSFIFWLLTFTKSGSMDNSILYKVGQFIEPVTKIFGLGWKNFMAFIVSSLGKEGAIGVLSSIFTDHNMITVGSTVAGGAAANINELLVANVAKPEALAFIFAITFNMPCIVALAATYQETHSAKWTAIIALYYTVGALLIACVAYHIGLLIW</sequence>
<dbReference type="Gene3D" id="3.40.50.300">
    <property type="entry name" value="P-loop containing nucleotide triphosphate hydrolases"/>
    <property type="match status" value="1"/>
</dbReference>
<keyword evidence="6 13" id="KW-0547">Nucleotide-binding</keyword>
<dbReference type="InterPro" id="IPR011642">
    <property type="entry name" value="Gate_dom"/>
</dbReference>
<dbReference type="PANTHER" id="PTHR43185:SF1">
    <property type="entry name" value="FE(2+) TRANSPORTER FEOB"/>
    <property type="match status" value="1"/>
</dbReference>
<feature type="binding site" evidence="13">
    <location>
        <begin position="38"/>
        <end position="42"/>
    </location>
    <ligand>
        <name>GTP</name>
        <dbReference type="ChEBI" id="CHEBI:37565"/>
        <label>1</label>
    </ligand>
</feature>
<evidence type="ECO:0000256" key="3">
    <source>
        <dbReference type="ARBA" id="ARBA00022475"/>
    </source>
</evidence>
<feature type="binding site" evidence="14">
    <location>
        <position position="25"/>
    </location>
    <ligand>
        <name>Mg(2+)</name>
        <dbReference type="ChEBI" id="CHEBI:18420"/>
        <label>2</label>
    </ligand>
</feature>
<keyword evidence="5 15" id="KW-0812">Transmembrane</keyword>
<dbReference type="NCBIfam" id="TIGR00437">
    <property type="entry name" value="feoB"/>
    <property type="match status" value="1"/>
</dbReference>
<dbReference type="AlphaFoldDB" id="A0A1H9FM03"/>
<evidence type="ECO:0000256" key="9">
    <source>
        <dbReference type="ARBA" id="ARBA00023065"/>
    </source>
</evidence>
<dbReference type="EMBL" id="FOFU01000004">
    <property type="protein sequence ID" value="SEQ38942.1"/>
    <property type="molecule type" value="Genomic_DNA"/>
</dbReference>
<feature type="transmembrane region" description="Helical" evidence="15">
    <location>
        <begin position="625"/>
        <end position="646"/>
    </location>
</feature>
<feature type="transmembrane region" description="Helical" evidence="15">
    <location>
        <begin position="401"/>
        <end position="421"/>
    </location>
</feature>
<comment type="similarity">
    <text evidence="15">Belongs to the TRAFAC class TrmE-Era-EngA-EngB-Septin-like GTPase superfamily. FeoB GTPase (TC 9.A.8) family.</text>
</comment>
<feature type="binding site" evidence="13">
    <location>
        <begin position="119"/>
        <end position="122"/>
    </location>
    <ligand>
        <name>GTP</name>
        <dbReference type="ChEBI" id="CHEBI:37565"/>
        <label>1</label>
    </ligand>
</feature>
<reference evidence="17 18" key="1">
    <citation type="submission" date="2016-10" db="EMBL/GenBank/DDBJ databases">
        <authorList>
            <person name="de Groot N.N."/>
        </authorList>
    </citation>
    <scope>NUCLEOTIDE SEQUENCE [LARGE SCALE GENOMIC DNA]</scope>
    <source>
        <strain evidence="17 18">B25</strain>
    </source>
</reference>
<name>A0A1H9FM03_9SPIR</name>
<feature type="binding site" evidence="14">
    <location>
        <position position="28"/>
    </location>
    <ligand>
        <name>Mg(2+)</name>
        <dbReference type="ChEBI" id="CHEBI:18420"/>
        <label>2</label>
    </ligand>
</feature>
<dbReference type="Pfam" id="PF07670">
    <property type="entry name" value="Gate"/>
    <property type="match status" value="2"/>
</dbReference>
<feature type="transmembrane region" description="Helical" evidence="15">
    <location>
        <begin position="428"/>
        <end position="446"/>
    </location>
</feature>
<keyword evidence="7 15" id="KW-1133">Transmembrane helix</keyword>
<dbReference type="InterPro" id="IPR027417">
    <property type="entry name" value="P-loop_NTPase"/>
</dbReference>
<evidence type="ECO:0000256" key="7">
    <source>
        <dbReference type="ARBA" id="ARBA00022989"/>
    </source>
</evidence>
<dbReference type="RefSeq" id="WP_074642919.1">
    <property type="nucleotide sequence ID" value="NZ_FOFU01000004.1"/>
</dbReference>
<dbReference type="PANTHER" id="PTHR43185">
    <property type="entry name" value="FERROUS IRON TRANSPORT PROTEIN B"/>
    <property type="match status" value="1"/>
</dbReference>
<feature type="domain" description="FeoB-type G" evidence="16">
    <location>
        <begin position="6"/>
        <end position="168"/>
    </location>
</feature>
<dbReference type="GO" id="GO:0005525">
    <property type="term" value="F:GTP binding"/>
    <property type="evidence" value="ECO:0007669"/>
    <property type="project" value="UniProtKB-KW"/>
</dbReference>
<dbReference type="OrthoDB" id="9809127at2"/>
<dbReference type="InterPro" id="IPR050860">
    <property type="entry name" value="FeoB_GTPase"/>
</dbReference>
<dbReference type="InterPro" id="IPR030389">
    <property type="entry name" value="G_FEOB_dom"/>
</dbReference>
<feature type="binding site" evidence="13">
    <location>
        <begin position="59"/>
        <end position="62"/>
    </location>
    <ligand>
        <name>GTP</name>
        <dbReference type="ChEBI" id="CHEBI:37565"/>
        <label>1</label>
    </ligand>
</feature>
<dbReference type="PROSITE" id="PS51711">
    <property type="entry name" value="G_FEOB"/>
    <property type="match status" value="1"/>
</dbReference>
<evidence type="ECO:0000256" key="15">
    <source>
        <dbReference type="RuleBase" id="RU362098"/>
    </source>
</evidence>
<evidence type="ECO:0000256" key="10">
    <source>
        <dbReference type="ARBA" id="ARBA00023134"/>
    </source>
</evidence>
<dbReference type="InterPro" id="IPR006073">
    <property type="entry name" value="GTP-bd"/>
</dbReference>
<dbReference type="GO" id="GO:0015093">
    <property type="term" value="F:ferrous iron transmembrane transporter activity"/>
    <property type="evidence" value="ECO:0007669"/>
    <property type="project" value="UniProtKB-UniRule"/>
</dbReference>
<keyword evidence="10 13" id="KW-0342">GTP-binding</keyword>
<organism evidence="17 18">
    <name type="scientific">Treponema bryantii</name>
    <dbReference type="NCBI Taxonomy" id="163"/>
    <lineage>
        <taxon>Bacteria</taxon>
        <taxon>Pseudomonadati</taxon>
        <taxon>Spirochaetota</taxon>
        <taxon>Spirochaetia</taxon>
        <taxon>Spirochaetales</taxon>
        <taxon>Treponemataceae</taxon>
        <taxon>Treponema</taxon>
    </lineage>
</organism>
<dbReference type="GO" id="GO:0005886">
    <property type="term" value="C:plasma membrane"/>
    <property type="evidence" value="ECO:0007669"/>
    <property type="project" value="UniProtKB-SubCell"/>
</dbReference>
<dbReference type="PRINTS" id="PR00326">
    <property type="entry name" value="GTP1OBG"/>
</dbReference>
<evidence type="ECO:0000256" key="1">
    <source>
        <dbReference type="ARBA" id="ARBA00004651"/>
    </source>
</evidence>
<dbReference type="CDD" id="cd01879">
    <property type="entry name" value="FeoB"/>
    <property type="match status" value="1"/>
</dbReference>
<feature type="transmembrane region" description="Helical" evidence="15">
    <location>
        <begin position="658"/>
        <end position="680"/>
    </location>
</feature>
<keyword evidence="14" id="KW-0460">Magnesium</keyword>
<evidence type="ECO:0000256" key="6">
    <source>
        <dbReference type="ARBA" id="ARBA00022741"/>
    </source>
</evidence>
<feature type="binding site" evidence="14">
    <location>
        <position position="27"/>
    </location>
    <ligand>
        <name>Mg(2+)</name>
        <dbReference type="ChEBI" id="CHEBI:18420"/>
        <label>2</label>
    </ligand>
</feature>
<feature type="binding site" evidence="13">
    <location>
        <begin position="13"/>
        <end position="20"/>
    </location>
    <ligand>
        <name>GTP</name>
        <dbReference type="ChEBI" id="CHEBI:37565"/>
        <label>1</label>
    </ligand>
</feature>
<gene>
    <name evidence="17" type="ORF">SAMN04487977_10487</name>
</gene>
<evidence type="ECO:0000256" key="5">
    <source>
        <dbReference type="ARBA" id="ARBA00022692"/>
    </source>
</evidence>
<dbReference type="InterPro" id="IPR011640">
    <property type="entry name" value="Fe2_transport_prot_B_C"/>
</dbReference>
<evidence type="ECO:0000256" key="2">
    <source>
        <dbReference type="ARBA" id="ARBA00022448"/>
    </source>
</evidence>
<evidence type="ECO:0000256" key="14">
    <source>
        <dbReference type="PIRSR" id="PIRSR603373-2"/>
    </source>
</evidence>
<keyword evidence="3" id="KW-1003">Cell membrane</keyword>
<evidence type="ECO:0000259" key="16">
    <source>
        <dbReference type="PROSITE" id="PS51711"/>
    </source>
</evidence>
<evidence type="ECO:0000256" key="12">
    <source>
        <dbReference type="NCBIfam" id="TIGR00437"/>
    </source>
</evidence>
<evidence type="ECO:0000313" key="17">
    <source>
        <dbReference type="EMBL" id="SEQ38942.1"/>
    </source>
</evidence>
<dbReference type="SUPFAM" id="SSF52540">
    <property type="entry name" value="P-loop containing nucleoside triphosphate hydrolases"/>
    <property type="match status" value="1"/>
</dbReference>
<dbReference type="Pfam" id="PF07664">
    <property type="entry name" value="FeoB_C"/>
    <property type="match status" value="1"/>
</dbReference>
<dbReference type="Proteomes" id="UP000182360">
    <property type="component" value="Unassembled WGS sequence"/>
</dbReference>
<evidence type="ECO:0000256" key="4">
    <source>
        <dbReference type="ARBA" id="ARBA00022496"/>
    </source>
</evidence>
<dbReference type="InterPro" id="IPR003373">
    <property type="entry name" value="Fe2_transport_prot-B"/>
</dbReference>
<feature type="binding site" evidence="14">
    <location>
        <position position="24"/>
    </location>
    <ligand>
        <name>Mg(2+)</name>
        <dbReference type="ChEBI" id="CHEBI:18420"/>
        <label>2</label>
    </ligand>
</feature>
<keyword evidence="2 15" id="KW-0813">Transport</keyword>
<feature type="transmembrane region" description="Helical" evidence="15">
    <location>
        <begin position="519"/>
        <end position="537"/>
    </location>
</feature>
<keyword evidence="11 15" id="KW-0472">Membrane</keyword>
<proteinExistence type="inferred from homology"/>
<feature type="transmembrane region" description="Helical" evidence="15">
    <location>
        <begin position="452"/>
        <end position="475"/>
    </location>
</feature>
<dbReference type="Pfam" id="PF02421">
    <property type="entry name" value="FeoB_N"/>
    <property type="match status" value="1"/>
</dbReference>